<reference evidence="1 2" key="1">
    <citation type="submission" date="2017-01" db="EMBL/GenBank/DDBJ databases">
        <title>Deconstructing symbiosis and pathogenesis requirements using a combined genomic-metabolomic approach.</title>
        <authorList>
            <person name="Tobias N.J."/>
            <person name="Wolff H."/>
            <person name="Djahanschiri B."/>
            <person name="Ebersberger I."/>
            <person name="Bode H.B."/>
        </authorList>
    </citation>
    <scope>NUCLEOTIDE SEQUENCE [LARGE SCALE GENOMIC DNA]</scope>
    <source>
        <strain evidence="1 2">DSM 4764</strain>
    </source>
</reference>
<comment type="caution">
    <text evidence="1">The sequence shown here is derived from an EMBL/GenBank/DDBJ whole genome shotgun (WGS) entry which is preliminary data.</text>
</comment>
<dbReference type="InterPro" id="IPR036700">
    <property type="entry name" value="BOBF_sf"/>
</dbReference>
<evidence type="ECO:0000313" key="2">
    <source>
        <dbReference type="Proteomes" id="UP000194204"/>
    </source>
</evidence>
<dbReference type="AlphaFoldDB" id="A0A1Y2SI94"/>
<dbReference type="EMBL" id="MUBK01000033">
    <property type="protein sequence ID" value="OTA17740.1"/>
    <property type="molecule type" value="Genomic_DNA"/>
</dbReference>
<protein>
    <submittedName>
        <fullName evidence="1">Uncharacterized protein</fullName>
    </submittedName>
</protein>
<accession>A0A1Y2SI94</accession>
<evidence type="ECO:0000313" key="1">
    <source>
        <dbReference type="EMBL" id="OTA17740.1"/>
    </source>
</evidence>
<dbReference type="SUPFAM" id="SSF101756">
    <property type="entry name" value="Hypothetical protein YgiW"/>
    <property type="match status" value="1"/>
</dbReference>
<organism evidence="1 2">
    <name type="scientific">Xenorhabdus beddingii</name>
    <dbReference type="NCBI Taxonomy" id="40578"/>
    <lineage>
        <taxon>Bacteria</taxon>
        <taxon>Pseudomonadati</taxon>
        <taxon>Pseudomonadota</taxon>
        <taxon>Gammaproteobacteria</taxon>
        <taxon>Enterobacterales</taxon>
        <taxon>Morganellaceae</taxon>
        <taxon>Xenorhabdus</taxon>
    </lineage>
</organism>
<gene>
    <name evidence="1" type="ORF">Xbed_03252</name>
</gene>
<proteinExistence type="predicted"/>
<keyword evidence="2" id="KW-1185">Reference proteome</keyword>
<name>A0A1Y2SI94_9GAMM</name>
<dbReference type="Proteomes" id="UP000194204">
    <property type="component" value="Unassembled WGS sequence"/>
</dbReference>
<sequence length="86" mass="9981">MDLPTEQPINYQLISSFNVLEGKSTSSIPEHYYLFKDENGDIQVKVISDIDNEQPVMAKDLLVMENNYVRLWTRSINTMLNKIMAE</sequence>
<dbReference type="OrthoDB" id="6445420at2"/>